<comment type="subcellular location">
    <subcellularLocation>
        <location evidence="1">Cell membrane</location>
        <topology evidence="1">Multi-pass membrane protein</topology>
    </subcellularLocation>
</comment>
<evidence type="ECO:0000256" key="5">
    <source>
        <dbReference type="ARBA" id="ARBA00022692"/>
    </source>
</evidence>
<keyword evidence="5 8" id="KW-0812">Transmembrane</keyword>
<feature type="transmembrane region" description="Helical" evidence="8">
    <location>
        <begin position="52"/>
        <end position="71"/>
    </location>
</feature>
<keyword evidence="3" id="KW-0813">Transport</keyword>
<comment type="similarity">
    <text evidence="2">Belongs to the CitM (TC 2.A.11) transporter family.</text>
</comment>
<evidence type="ECO:0000256" key="8">
    <source>
        <dbReference type="SAM" id="Phobius"/>
    </source>
</evidence>
<dbReference type="EMBL" id="CZKA01000078">
    <property type="protein sequence ID" value="CUR60735.1"/>
    <property type="molecule type" value="Genomic_DNA"/>
</dbReference>
<accession>A0A2P2CFE1</accession>
<feature type="transmembrane region" description="Helical" evidence="8">
    <location>
        <begin position="12"/>
        <end position="31"/>
    </location>
</feature>
<dbReference type="PANTHER" id="PTHR43302:SF5">
    <property type="entry name" value="TRANSPORTER ARSB-RELATED"/>
    <property type="match status" value="1"/>
</dbReference>
<keyword evidence="7 8" id="KW-0472">Membrane</keyword>
<feature type="transmembrane region" description="Helical" evidence="8">
    <location>
        <begin position="175"/>
        <end position="193"/>
    </location>
</feature>
<feature type="domain" description="Citrate transporter-like" evidence="9">
    <location>
        <begin position="5"/>
        <end position="290"/>
    </location>
</feature>
<dbReference type="Pfam" id="PF03600">
    <property type="entry name" value="CitMHS"/>
    <property type="match status" value="1"/>
</dbReference>
<dbReference type="InterPro" id="IPR004680">
    <property type="entry name" value="Cit_transptr-like_dom"/>
</dbReference>
<evidence type="ECO:0000256" key="4">
    <source>
        <dbReference type="ARBA" id="ARBA00022475"/>
    </source>
</evidence>
<gene>
    <name evidence="10" type="ORF">NOCA280125</name>
</gene>
<feature type="transmembrane region" description="Helical" evidence="8">
    <location>
        <begin position="132"/>
        <end position="155"/>
    </location>
</feature>
<feature type="transmembrane region" description="Helical" evidence="8">
    <location>
        <begin position="229"/>
        <end position="250"/>
    </location>
</feature>
<keyword evidence="6 8" id="KW-1133">Transmembrane helix</keyword>
<dbReference type="GO" id="GO:0005886">
    <property type="term" value="C:plasma membrane"/>
    <property type="evidence" value="ECO:0007669"/>
    <property type="project" value="UniProtKB-SubCell"/>
</dbReference>
<evidence type="ECO:0000256" key="6">
    <source>
        <dbReference type="ARBA" id="ARBA00022989"/>
    </source>
</evidence>
<reference evidence="10" key="1">
    <citation type="submission" date="2015-08" db="EMBL/GenBank/DDBJ databases">
        <authorList>
            <person name="Babu N.S."/>
            <person name="Beckwith C.J."/>
            <person name="Beseler K.G."/>
            <person name="Brison A."/>
            <person name="Carone J.V."/>
            <person name="Caskin T.P."/>
            <person name="Diamond M."/>
            <person name="Durham M.E."/>
            <person name="Foxe J.M."/>
            <person name="Go M."/>
            <person name="Henderson B.A."/>
            <person name="Jones I.B."/>
            <person name="McGettigan J.A."/>
            <person name="Micheletti S.J."/>
            <person name="Nasrallah M.E."/>
            <person name="Ortiz D."/>
            <person name="Piller C.R."/>
            <person name="Privatt S.R."/>
            <person name="Schneider S.L."/>
            <person name="Sharp S."/>
            <person name="Smith T.C."/>
            <person name="Stanton J.D."/>
            <person name="Ullery H.E."/>
            <person name="Wilson R.J."/>
            <person name="Serrano M.G."/>
            <person name="Buck G."/>
            <person name="Lee V."/>
            <person name="Wang Y."/>
            <person name="Carvalho R."/>
            <person name="Voegtly L."/>
            <person name="Shi R."/>
            <person name="Duckworth R."/>
            <person name="Johnson A."/>
            <person name="Loviza R."/>
            <person name="Walstead R."/>
            <person name="Shah Z."/>
            <person name="Kiflezghi M."/>
            <person name="Wade K."/>
            <person name="Ball S.L."/>
            <person name="Bradley K.W."/>
            <person name="Asai D.J."/>
            <person name="Bowman C.A."/>
            <person name="Russell D.A."/>
            <person name="Pope W.H."/>
            <person name="Jacobs-Sera D."/>
            <person name="Hendrix R.W."/>
            <person name="Hatfull G.F."/>
        </authorList>
    </citation>
    <scope>NUCLEOTIDE SEQUENCE</scope>
</reference>
<evidence type="ECO:0000256" key="1">
    <source>
        <dbReference type="ARBA" id="ARBA00004651"/>
    </source>
</evidence>
<evidence type="ECO:0000259" key="9">
    <source>
        <dbReference type="Pfam" id="PF03600"/>
    </source>
</evidence>
<organism evidence="10">
    <name type="scientific">metagenome</name>
    <dbReference type="NCBI Taxonomy" id="256318"/>
    <lineage>
        <taxon>unclassified sequences</taxon>
        <taxon>metagenomes</taxon>
    </lineage>
</organism>
<dbReference type="GO" id="GO:0015105">
    <property type="term" value="F:arsenite transmembrane transporter activity"/>
    <property type="evidence" value="ECO:0007669"/>
    <property type="project" value="InterPro"/>
</dbReference>
<name>A0A2P2CFE1_9ZZZZ</name>
<evidence type="ECO:0000313" key="10">
    <source>
        <dbReference type="EMBL" id="CUR60735.1"/>
    </source>
</evidence>
<sequence>MLIEAIEAAWQATWPVLLFLVVITLVSDLCADARVFDVAAHLFARAARGHTLLLFALYCLLASGTTILLSIDTTAVMLTPVALALAVELDLPALPFAFATIWLANGASLLLPISNLSNLLAVERTGQSAGEFVSDLWLPQLAVLAVVLGVLFVRFGGSLRGRYAVHRELPEHDRVLVIVSAVIALGIAVGTVAGVPAWLAASSGLLVLVGVCLLRAPELVLPSRLVRLVPARIVLGAFALFVLVELALVVVEPGQVDWPNNVALAAAAAALSNVVNNLPAWLALAPVTPASSYPALLVGINVGGMLLLWGSLANLLWLRRCAKAGLSISLARFAREGLLVVPLAVLLGALATGVAG</sequence>
<dbReference type="PANTHER" id="PTHR43302">
    <property type="entry name" value="TRANSPORTER ARSB-RELATED"/>
    <property type="match status" value="1"/>
</dbReference>
<protein>
    <submittedName>
        <fullName evidence="10">Putative transporter</fullName>
    </submittedName>
</protein>
<evidence type="ECO:0000256" key="2">
    <source>
        <dbReference type="ARBA" id="ARBA00009843"/>
    </source>
</evidence>
<feature type="transmembrane region" description="Helical" evidence="8">
    <location>
        <begin position="337"/>
        <end position="355"/>
    </location>
</feature>
<keyword evidence="4" id="KW-1003">Cell membrane</keyword>
<dbReference type="AlphaFoldDB" id="A0A2P2CFE1"/>
<feature type="transmembrane region" description="Helical" evidence="8">
    <location>
        <begin position="296"/>
        <end position="317"/>
    </location>
</feature>
<evidence type="ECO:0000256" key="7">
    <source>
        <dbReference type="ARBA" id="ARBA00023136"/>
    </source>
</evidence>
<proteinExistence type="inferred from homology"/>
<dbReference type="InterPro" id="IPR000802">
    <property type="entry name" value="Arsenical_pump_ArsB"/>
</dbReference>
<dbReference type="PRINTS" id="PR00758">
    <property type="entry name" value="ARSENICPUMP"/>
</dbReference>
<feature type="transmembrane region" description="Helical" evidence="8">
    <location>
        <begin position="262"/>
        <end position="284"/>
    </location>
</feature>
<evidence type="ECO:0000256" key="3">
    <source>
        <dbReference type="ARBA" id="ARBA00022448"/>
    </source>
</evidence>